<dbReference type="STRING" id="453591.Igni_0369"/>
<dbReference type="HOGENOM" id="CLU_051301_1_0_2"/>
<dbReference type="AlphaFoldDB" id="A8A9F0"/>
<name>A8A9F0_IGNH4</name>
<dbReference type="PANTHER" id="PTHR12755:SF3">
    <property type="entry name" value="POLYNUCLEOTIDE 5'-HYDROXYL-KINASE NOL9"/>
    <property type="match status" value="1"/>
</dbReference>
<keyword evidence="4" id="KW-0547">Nucleotide-binding</keyword>
<evidence type="ECO:0000256" key="9">
    <source>
        <dbReference type="ARBA" id="ARBA00044673"/>
    </source>
</evidence>
<dbReference type="SUPFAM" id="SSF52540">
    <property type="entry name" value="P-loop containing nucleoside triphosphate hydrolases"/>
    <property type="match status" value="1"/>
</dbReference>
<protein>
    <recommendedName>
        <fullName evidence="2">polynucleotide 5'-hydroxyl-kinase</fullName>
        <ecNumber evidence="2">2.7.1.78</ecNumber>
    </recommendedName>
</protein>
<dbReference type="InterPro" id="IPR027417">
    <property type="entry name" value="P-loop_NTPase"/>
</dbReference>
<comment type="catalytic activity">
    <reaction evidence="9">
        <text>a 5'-end dephospho-2'-deoxyribonucleoside-DNA + ATP = a 5'-end 5'-phospho-2'-deoxyribonucleoside-DNA + ADP + H(+)</text>
        <dbReference type="Rhea" id="RHEA:15669"/>
        <dbReference type="Rhea" id="RHEA-COMP:13180"/>
        <dbReference type="Rhea" id="RHEA-COMP:13184"/>
        <dbReference type="ChEBI" id="CHEBI:15378"/>
        <dbReference type="ChEBI" id="CHEBI:30616"/>
        <dbReference type="ChEBI" id="CHEBI:136412"/>
        <dbReference type="ChEBI" id="CHEBI:136416"/>
        <dbReference type="ChEBI" id="CHEBI:456216"/>
        <dbReference type="EC" id="2.7.1.78"/>
    </reaction>
</comment>
<comment type="cofactor">
    <cofactor evidence="1">
        <name>a divalent metal cation</name>
        <dbReference type="ChEBI" id="CHEBI:60240"/>
    </cofactor>
</comment>
<evidence type="ECO:0000313" key="11">
    <source>
        <dbReference type="EMBL" id="ABU81552.1"/>
    </source>
</evidence>
<dbReference type="InterPro" id="IPR032319">
    <property type="entry name" value="CLP1_P"/>
</dbReference>
<evidence type="ECO:0000256" key="1">
    <source>
        <dbReference type="ARBA" id="ARBA00001968"/>
    </source>
</evidence>
<evidence type="ECO:0000256" key="4">
    <source>
        <dbReference type="ARBA" id="ARBA00022741"/>
    </source>
</evidence>
<gene>
    <name evidence="11" type="ordered locus">Igni_0369</name>
</gene>
<keyword evidence="12" id="KW-1185">Reference proteome</keyword>
<comment type="catalytic activity">
    <reaction evidence="8">
        <text>a 5'-end dephospho-ribonucleoside-RNA + ATP = a 5'-end 5'-phospho-ribonucleoside-RNA + ADP + H(+)</text>
        <dbReference type="Rhea" id="RHEA:54580"/>
        <dbReference type="Rhea" id="RHEA-COMP:13936"/>
        <dbReference type="Rhea" id="RHEA-COMP:15179"/>
        <dbReference type="ChEBI" id="CHEBI:15378"/>
        <dbReference type="ChEBI" id="CHEBI:30616"/>
        <dbReference type="ChEBI" id="CHEBI:138282"/>
        <dbReference type="ChEBI" id="CHEBI:138284"/>
        <dbReference type="ChEBI" id="CHEBI:456216"/>
        <dbReference type="EC" id="2.7.1.78"/>
    </reaction>
</comment>
<accession>A8A9F0</accession>
<dbReference type="PhylomeDB" id="A8A9F0"/>
<evidence type="ECO:0000259" key="10">
    <source>
        <dbReference type="Pfam" id="PF16575"/>
    </source>
</evidence>
<dbReference type="EC" id="2.7.1.78" evidence="2"/>
<dbReference type="KEGG" id="iho:Igni_0369"/>
<keyword evidence="3" id="KW-0808">Transferase</keyword>
<comment type="function">
    <text evidence="7">Polynucleotide kinase that can phosphorylate the 5'-hydroxyl groups of both single-stranded RNA (ssRNA) and single-stranded DNA (ssDNA). Exhibits a strong preference for ssRNA.</text>
</comment>
<feature type="domain" description="Clp1 P-loop" evidence="10">
    <location>
        <begin position="91"/>
        <end position="251"/>
    </location>
</feature>
<evidence type="ECO:0000256" key="3">
    <source>
        <dbReference type="ARBA" id="ARBA00022679"/>
    </source>
</evidence>
<dbReference type="EMBL" id="CP000816">
    <property type="protein sequence ID" value="ABU81552.1"/>
    <property type="molecule type" value="Genomic_DNA"/>
</dbReference>
<dbReference type="eggNOG" id="arCOG04127">
    <property type="taxonomic scope" value="Archaea"/>
</dbReference>
<keyword evidence="6" id="KW-0067">ATP-binding</keyword>
<proteinExistence type="predicted"/>
<evidence type="ECO:0000256" key="8">
    <source>
        <dbReference type="ARBA" id="ARBA00044641"/>
    </source>
</evidence>
<organism evidence="11 12">
    <name type="scientific">Ignicoccus hospitalis (strain KIN4/I / DSM 18386 / JCM 14125)</name>
    <dbReference type="NCBI Taxonomy" id="453591"/>
    <lineage>
        <taxon>Archaea</taxon>
        <taxon>Thermoproteota</taxon>
        <taxon>Thermoprotei</taxon>
        <taxon>Desulfurococcales</taxon>
        <taxon>Desulfurococcaceae</taxon>
        <taxon>Ignicoccus</taxon>
    </lineage>
</organism>
<dbReference type="PANTHER" id="PTHR12755">
    <property type="entry name" value="CLEAVAGE/POLYADENYLATION FACTOR IA SUBUNIT CLP1P"/>
    <property type="match status" value="1"/>
</dbReference>
<dbReference type="Pfam" id="PF16575">
    <property type="entry name" value="CLP1_P"/>
    <property type="match status" value="1"/>
</dbReference>
<evidence type="ECO:0000256" key="5">
    <source>
        <dbReference type="ARBA" id="ARBA00022777"/>
    </source>
</evidence>
<dbReference type="OrthoDB" id="359472at2157"/>
<dbReference type="GO" id="GO:0006396">
    <property type="term" value="P:RNA processing"/>
    <property type="evidence" value="ECO:0007669"/>
    <property type="project" value="InterPro"/>
</dbReference>
<dbReference type="GeneID" id="5561920"/>
<evidence type="ECO:0000256" key="6">
    <source>
        <dbReference type="ARBA" id="ARBA00022840"/>
    </source>
</evidence>
<dbReference type="Gene3D" id="3.40.50.300">
    <property type="entry name" value="P-loop containing nucleotide triphosphate hydrolases"/>
    <property type="match status" value="1"/>
</dbReference>
<evidence type="ECO:0000313" key="12">
    <source>
        <dbReference type="Proteomes" id="UP000000262"/>
    </source>
</evidence>
<keyword evidence="5" id="KW-0418">Kinase</keyword>
<dbReference type="RefSeq" id="WP_011998404.1">
    <property type="nucleotide sequence ID" value="NC_009776.1"/>
</dbReference>
<dbReference type="GO" id="GO:0051734">
    <property type="term" value="F:ATP-dependent polynucleotide 5'-hydroxyl-kinase activity"/>
    <property type="evidence" value="ECO:0007669"/>
    <property type="project" value="UniProtKB-EC"/>
</dbReference>
<dbReference type="InterPro" id="IPR045116">
    <property type="entry name" value="Clp1/Grc3"/>
</dbReference>
<sequence>MEGGKYLEVTGPAAVRLVRGSAVLMGKTLEENDVIVVPQWRTYAFKAIKDSELDVSITSTTKVEIKDKNVMDEWVKGLSKIVGAKRVVILGPTDSGKSSATATLVNMNLNEGYEVSVVDSDVGQSNLCFPTMVCKAKVKGYVFTLSDLEAEEQRFTGTITPAVEKSRIISSVSSLSKGRVIVDTDGWVDGFEAGCYKHELLRAVSPEVVVYMGKAPWWAKGPWELVELPPSTGKERSRNDRRSIRKNKYRKALEGCKTKDIDLTKVNALMSVIFNNPWGDEVLKEGVKELIGVKPLLVVPWGNKVVAVIKRGLKYKKVPNVEVLEEGEERGLLVGLGDGSGNERLGVVVKIDHLKKVMKVKTCMEEEPLYVIFGRVKLEEDYSDKVVKKPF</sequence>
<reference evidence="11 12" key="1">
    <citation type="journal article" date="2008" name="Genome Biol.">
        <title>A genomic analysis of the archaeal system Ignicoccus hospitalis-Nanoarchaeum equitans.</title>
        <authorList>
            <person name="Podar M."/>
            <person name="Anderson I."/>
            <person name="Makarova K.S."/>
            <person name="Elkins J.G."/>
            <person name="Ivanova N."/>
            <person name="Wall M.A."/>
            <person name="Lykidis A."/>
            <person name="Mavromatis K."/>
            <person name="Sun H."/>
            <person name="Hudson M.E."/>
            <person name="Chen W."/>
            <person name="Deciu C."/>
            <person name="Hutchison D."/>
            <person name="Eads J.R."/>
            <person name="Anderson A."/>
            <person name="Fernandes F."/>
            <person name="Szeto E."/>
            <person name="Lapidus A."/>
            <person name="Kyrpides N.C."/>
            <person name="Saier M.H.Jr."/>
            <person name="Richardson P.M."/>
            <person name="Rachel R."/>
            <person name="Huber H."/>
            <person name="Eisen J.A."/>
            <person name="Koonin E.V."/>
            <person name="Keller M."/>
            <person name="Stetter K.O."/>
        </authorList>
    </citation>
    <scope>NUCLEOTIDE SEQUENCE [LARGE SCALE GENOMIC DNA]</scope>
    <source>
        <strain evidence="12">KIN4/I / DSM 18386 / JCM 14125</strain>
    </source>
</reference>
<dbReference type="Proteomes" id="UP000000262">
    <property type="component" value="Chromosome"/>
</dbReference>
<dbReference type="GO" id="GO:0005524">
    <property type="term" value="F:ATP binding"/>
    <property type="evidence" value="ECO:0007669"/>
    <property type="project" value="UniProtKB-KW"/>
</dbReference>
<evidence type="ECO:0000256" key="2">
    <source>
        <dbReference type="ARBA" id="ARBA00012157"/>
    </source>
</evidence>
<evidence type="ECO:0000256" key="7">
    <source>
        <dbReference type="ARBA" id="ARBA00024737"/>
    </source>
</evidence>